<feature type="region of interest" description="Disordered" evidence="8">
    <location>
        <begin position="318"/>
        <end position="372"/>
    </location>
</feature>
<dbReference type="PANTHER" id="PTHR43289:SF6">
    <property type="entry name" value="SERINE_THREONINE-PROTEIN KINASE NEKL-3"/>
    <property type="match status" value="1"/>
</dbReference>
<dbReference type="Gene3D" id="1.10.510.10">
    <property type="entry name" value="Transferase(Phosphotransferase) domain 1"/>
    <property type="match status" value="1"/>
</dbReference>
<feature type="domain" description="Protein kinase" evidence="9">
    <location>
        <begin position="10"/>
        <end position="267"/>
    </location>
</feature>
<keyword evidence="3 10" id="KW-0808">Transferase</keyword>
<keyword evidence="5 10" id="KW-0418">Kinase</keyword>
<dbReference type="Proteomes" id="UP001595816">
    <property type="component" value="Unassembled WGS sequence"/>
</dbReference>
<dbReference type="EMBL" id="JBHSAY010000008">
    <property type="protein sequence ID" value="MFC4131860.1"/>
    <property type="molecule type" value="Genomic_DNA"/>
</dbReference>
<evidence type="ECO:0000256" key="2">
    <source>
        <dbReference type="ARBA" id="ARBA00022527"/>
    </source>
</evidence>
<gene>
    <name evidence="10" type="ORF">ACFOZ4_14720</name>
</gene>
<dbReference type="EC" id="2.7.11.1" evidence="1"/>
<protein>
    <recommendedName>
        <fullName evidence="1">non-specific serine/threonine protein kinase</fullName>
        <ecNumber evidence="1">2.7.11.1</ecNumber>
    </recommendedName>
</protein>
<evidence type="ECO:0000256" key="5">
    <source>
        <dbReference type="ARBA" id="ARBA00022777"/>
    </source>
</evidence>
<dbReference type="PANTHER" id="PTHR43289">
    <property type="entry name" value="MITOGEN-ACTIVATED PROTEIN KINASE KINASE KINASE 20-RELATED"/>
    <property type="match status" value="1"/>
</dbReference>
<dbReference type="Gene3D" id="3.30.200.20">
    <property type="entry name" value="Phosphorylase Kinase, domain 1"/>
    <property type="match status" value="1"/>
</dbReference>
<dbReference type="PROSITE" id="PS00107">
    <property type="entry name" value="PROTEIN_KINASE_ATP"/>
    <property type="match status" value="1"/>
</dbReference>
<evidence type="ECO:0000256" key="6">
    <source>
        <dbReference type="ARBA" id="ARBA00022840"/>
    </source>
</evidence>
<dbReference type="InterPro" id="IPR017441">
    <property type="entry name" value="Protein_kinase_ATP_BS"/>
</dbReference>
<dbReference type="SUPFAM" id="SSF56112">
    <property type="entry name" value="Protein kinase-like (PK-like)"/>
    <property type="match status" value="1"/>
</dbReference>
<dbReference type="InterPro" id="IPR011009">
    <property type="entry name" value="Kinase-like_dom_sf"/>
</dbReference>
<keyword evidence="2" id="KW-0723">Serine/threonine-protein kinase</keyword>
<proteinExistence type="predicted"/>
<comment type="caution">
    <text evidence="10">The sequence shown here is derived from an EMBL/GenBank/DDBJ whole genome shotgun (WGS) entry which is preliminary data.</text>
</comment>
<evidence type="ECO:0000256" key="4">
    <source>
        <dbReference type="ARBA" id="ARBA00022741"/>
    </source>
</evidence>
<keyword evidence="4 7" id="KW-0547">Nucleotide-binding</keyword>
<feature type="compositionally biased region" description="Low complexity" evidence="8">
    <location>
        <begin position="348"/>
        <end position="360"/>
    </location>
</feature>
<evidence type="ECO:0000256" key="7">
    <source>
        <dbReference type="PROSITE-ProRule" id="PRU10141"/>
    </source>
</evidence>
<evidence type="ECO:0000256" key="1">
    <source>
        <dbReference type="ARBA" id="ARBA00012513"/>
    </source>
</evidence>
<evidence type="ECO:0000313" key="11">
    <source>
        <dbReference type="Proteomes" id="UP001595816"/>
    </source>
</evidence>
<organism evidence="10 11">
    <name type="scientific">Hamadaea flava</name>
    <dbReference type="NCBI Taxonomy" id="1742688"/>
    <lineage>
        <taxon>Bacteria</taxon>
        <taxon>Bacillati</taxon>
        <taxon>Actinomycetota</taxon>
        <taxon>Actinomycetes</taxon>
        <taxon>Micromonosporales</taxon>
        <taxon>Micromonosporaceae</taxon>
        <taxon>Hamadaea</taxon>
    </lineage>
</organism>
<keyword evidence="11" id="KW-1185">Reference proteome</keyword>
<name>A0ABV8LM86_9ACTN</name>
<dbReference type="Pfam" id="PF00069">
    <property type="entry name" value="Pkinase"/>
    <property type="match status" value="1"/>
</dbReference>
<evidence type="ECO:0000256" key="3">
    <source>
        <dbReference type="ARBA" id="ARBA00022679"/>
    </source>
</evidence>
<evidence type="ECO:0000259" key="9">
    <source>
        <dbReference type="PROSITE" id="PS50011"/>
    </source>
</evidence>
<dbReference type="InterPro" id="IPR000719">
    <property type="entry name" value="Prot_kinase_dom"/>
</dbReference>
<accession>A0ABV8LM86</accession>
<dbReference type="GO" id="GO:0004674">
    <property type="term" value="F:protein serine/threonine kinase activity"/>
    <property type="evidence" value="ECO:0007669"/>
    <property type="project" value="UniProtKB-EC"/>
</dbReference>
<dbReference type="CDD" id="cd14014">
    <property type="entry name" value="STKc_PknB_like"/>
    <property type="match status" value="1"/>
</dbReference>
<evidence type="ECO:0000313" key="10">
    <source>
        <dbReference type="EMBL" id="MFC4131860.1"/>
    </source>
</evidence>
<keyword evidence="6 7" id="KW-0067">ATP-binding</keyword>
<dbReference type="RefSeq" id="WP_253763414.1">
    <property type="nucleotide sequence ID" value="NZ_JAMZDZ010000001.1"/>
</dbReference>
<sequence>MSSRVLNGRYRLDETVGSGTTATVWRAWDRRYDRAVAVKILDGSELGRDAEQRARFHDEARTLAGLSHPNIVGLWDSGSENGVAYVVMELVDGPSVVGRLADGAMSVAEAAAVMGQVCDALAAAHAAGVVHGGIKPGNILLTGDQTVKLTDFGISRLLDTAALTAYYVAPGTISYMSPEQVAGLPLDGRADLYSVGCVLFRMLTGTTPFAGEDAFDIACEQLCDEPPTIRARRPDLPRDLDRLVDRLLAKDPALRPASAAEVQAELIPWSDPATAADPVEPPRRRRPLVRLGVATMAAIVVPAALVLAWPDQELVQPPAAAVSPSPSTTAPESASPTPSVGPTQIAWQSATTTPSQQSSPKPSPSPSPKAASDQILDLRTLISQPDPTWLLQPKNGDALDHLLDDLSRLVAEGKRAEAQDKLAAIRKKNDDLLAGGKISPTGHAAIEGRLDQLAVTISSMPAP</sequence>
<reference evidence="11" key="1">
    <citation type="journal article" date="2019" name="Int. J. Syst. Evol. Microbiol.">
        <title>The Global Catalogue of Microorganisms (GCM) 10K type strain sequencing project: providing services to taxonomists for standard genome sequencing and annotation.</title>
        <authorList>
            <consortium name="The Broad Institute Genomics Platform"/>
            <consortium name="The Broad Institute Genome Sequencing Center for Infectious Disease"/>
            <person name="Wu L."/>
            <person name="Ma J."/>
        </authorList>
    </citation>
    <scope>NUCLEOTIDE SEQUENCE [LARGE SCALE GENOMIC DNA]</scope>
    <source>
        <strain evidence="11">CGMCC 4.7289</strain>
    </source>
</reference>
<dbReference type="PROSITE" id="PS50011">
    <property type="entry name" value="PROTEIN_KINASE_DOM"/>
    <property type="match status" value="1"/>
</dbReference>
<feature type="compositionally biased region" description="Low complexity" evidence="8">
    <location>
        <begin position="318"/>
        <end position="338"/>
    </location>
</feature>
<feature type="binding site" evidence="7">
    <location>
        <position position="39"/>
    </location>
    <ligand>
        <name>ATP</name>
        <dbReference type="ChEBI" id="CHEBI:30616"/>
    </ligand>
</feature>
<evidence type="ECO:0000256" key="8">
    <source>
        <dbReference type="SAM" id="MobiDB-lite"/>
    </source>
</evidence>